<keyword evidence="4" id="KW-1185">Reference proteome</keyword>
<dbReference type="Pfam" id="PF01370">
    <property type="entry name" value="Epimerase"/>
    <property type="match status" value="1"/>
</dbReference>
<dbReference type="KEGG" id="fps:FP1281"/>
<dbReference type="RefSeq" id="WP_011963413.1">
    <property type="nucleotide sequence ID" value="NC_009613.3"/>
</dbReference>
<dbReference type="PANTHER" id="PTHR43000">
    <property type="entry name" value="DTDP-D-GLUCOSE 4,6-DEHYDRATASE-RELATED"/>
    <property type="match status" value="1"/>
</dbReference>
<evidence type="ECO:0000259" key="2">
    <source>
        <dbReference type="Pfam" id="PF01370"/>
    </source>
</evidence>
<reference evidence="3 4" key="1">
    <citation type="journal article" date="2007" name="Nat. Biotechnol.">
        <title>Complete genome sequence of the fish pathogen Flavobacterium psychrophilum.</title>
        <authorList>
            <person name="Duchaud E."/>
            <person name="Boussaha M."/>
            <person name="Loux V."/>
            <person name="Bernardet J.F."/>
            <person name="Michel C."/>
            <person name="Kerouault B."/>
            <person name="Mondot S."/>
            <person name="Nicolas P."/>
            <person name="Bossy R."/>
            <person name="Caron C."/>
            <person name="Bessieres P."/>
            <person name="Gibrat J.F."/>
            <person name="Claverol S."/>
            <person name="Dumetz F."/>
            <person name="Le Henaff M."/>
            <person name="Benmansour A."/>
        </authorList>
    </citation>
    <scope>NUCLEOTIDE SEQUENCE [LARGE SCALE GENOMIC DNA]</scope>
    <source>
        <strain evidence="4">ATCC 49511 / DSM 21280 / CIP 103535 / JIP02/86</strain>
    </source>
</reference>
<dbReference type="HOGENOM" id="CLU_945789_0_0_10"/>
<dbReference type="EnsemblBacteria" id="CAL43364">
    <property type="protein sequence ID" value="CAL43364"/>
    <property type="gene ID" value="FP1281"/>
</dbReference>
<organism evidence="3 4">
    <name type="scientific">Flavobacterium psychrophilum (strain ATCC 49511 / DSM 21280 / CIP 103535 / JIP02/86)</name>
    <dbReference type="NCBI Taxonomy" id="402612"/>
    <lineage>
        <taxon>Bacteria</taxon>
        <taxon>Pseudomonadati</taxon>
        <taxon>Bacteroidota</taxon>
        <taxon>Flavobacteriia</taxon>
        <taxon>Flavobacteriales</taxon>
        <taxon>Flavobacteriaceae</taxon>
        <taxon>Flavobacterium</taxon>
    </lineage>
</organism>
<dbReference type="SUPFAM" id="SSF51735">
    <property type="entry name" value="NAD(P)-binding Rossmann-fold domains"/>
    <property type="match status" value="1"/>
</dbReference>
<protein>
    <submittedName>
        <fullName evidence="3">Probable nucleoside-diphosphate-sugar epimerase</fullName>
    </submittedName>
</protein>
<dbReference type="EMBL" id="AM398681">
    <property type="protein sequence ID" value="CAL43364.1"/>
    <property type="molecule type" value="Genomic_DNA"/>
</dbReference>
<sequence length="294" mass="33043">MRILVFGANGFLGKEVVNLLKSNDFEVFTISRSDKSCNFNLNISKFDDFQVLPNHFFDVIINCATVLPGGNYLDNDYLDAIYKTNILGSQNICKWIESQQTVIKIINCSTLAVAQKPWEIDLKETVETYPYGNHVLYCSSKLMQELLFKTLSDAKEISLVQIRFSALYGKTMAWNGIICNLIDQAKKYKVIKLTNATKINADFLNVKDAAKIILASIQNPIIGILNAASGEEISLLDLAKMIVDNCDGEIEINSIDSEGFEESRAKININKLTKYIDTSNFINLNKGIKELLER</sequence>
<dbReference type="AlphaFoldDB" id="A6GZ41"/>
<evidence type="ECO:0000256" key="1">
    <source>
        <dbReference type="ARBA" id="ARBA00007637"/>
    </source>
</evidence>
<proteinExistence type="inferred from homology"/>
<dbReference type="InterPro" id="IPR036291">
    <property type="entry name" value="NAD(P)-bd_dom_sf"/>
</dbReference>
<dbReference type="eggNOG" id="COG0451">
    <property type="taxonomic scope" value="Bacteria"/>
</dbReference>
<comment type="similarity">
    <text evidence="1">Belongs to the NAD(P)-dependent epimerase/dehydratase family.</text>
</comment>
<feature type="domain" description="NAD-dependent epimerase/dehydratase" evidence="2">
    <location>
        <begin position="3"/>
        <end position="220"/>
    </location>
</feature>
<dbReference type="InterPro" id="IPR001509">
    <property type="entry name" value="Epimerase_deHydtase"/>
</dbReference>
<dbReference type="Proteomes" id="UP000006394">
    <property type="component" value="Chromosome"/>
</dbReference>
<dbReference type="Gene3D" id="3.40.50.720">
    <property type="entry name" value="NAD(P)-binding Rossmann-like Domain"/>
    <property type="match status" value="1"/>
</dbReference>
<dbReference type="OrthoDB" id="329806at2"/>
<dbReference type="CDD" id="cd08946">
    <property type="entry name" value="SDR_e"/>
    <property type="match status" value="1"/>
</dbReference>
<evidence type="ECO:0000313" key="4">
    <source>
        <dbReference type="Proteomes" id="UP000006394"/>
    </source>
</evidence>
<name>A6GZ41_FLAPJ</name>
<dbReference type="PATRIC" id="fig|402612.5.peg.1298"/>
<accession>A6GZ41</accession>
<gene>
    <name evidence="3" type="ordered locus">FP1281</name>
</gene>
<dbReference type="STRING" id="402612.FP1281"/>
<evidence type="ECO:0000313" key="3">
    <source>
        <dbReference type="EMBL" id="CAL43364.1"/>
    </source>
</evidence>